<name>A0AAP5H8K2_PAEAM</name>
<proteinExistence type="predicted"/>
<gene>
    <name evidence="1" type="ORF">J2W91_005287</name>
</gene>
<accession>A0AAP5H8K2</accession>
<dbReference type="AlphaFoldDB" id="A0AAP5H8K2"/>
<evidence type="ECO:0008006" key="3">
    <source>
        <dbReference type="Google" id="ProtNLM"/>
    </source>
</evidence>
<comment type="caution">
    <text evidence="1">The sequence shown here is derived from an EMBL/GenBank/DDBJ whole genome shotgun (WGS) entry which is preliminary data.</text>
</comment>
<protein>
    <recommendedName>
        <fullName evidence="3">Plantaricin C family lantibiotic</fullName>
    </recommendedName>
</protein>
<organism evidence="1 2">
    <name type="scientific">Paenibacillus amylolyticus</name>
    <dbReference type="NCBI Taxonomy" id="1451"/>
    <lineage>
        <taxon>Bacteria</taxon>
        <taxon>Bacillati</taxon>
        <taxon>Bacillota</taxon>
        <taxon>Bacilli</taxon>
        <taxon>Bacillales</taxon>
        <taxon>Paenibacillaceae</taxon>
        <taxon>Paenibacillus</taxon>
    </lineage>
</organism>
<dbReference type="EMBL" id="JAVDTR010000020">
    <property type="protein sequence ID" value="MDR6726763.1"/>
    <property type="molecule type" value="Genomic_DNA"/>
</dbReference>
<dbReference type="Proteomes" id="UP001254832">
    <property type="component" value="Unassembled WGS sequence"/>
</dbReference>
<reference evidence="1" key="1">
    <citation type="submission" date="2023-07" db="EMBL/GenBank/DDBJ databases">
        <title>Sorghum-associated microbial communities from plants grown in Nebraska, USA.</title>
        <authorList>
            <person name="Schachtman D."/>
        </authorList>
    </citation>
    <scope>NUCLEOTIDE SEQUENCE</scope>
    <source>
        <strain evidence="1">BE80</strain>
    </source>
</reference>
<evidence type="ECO:0000313" key="1">
    <source>
        <dbReference type="EMBL" id="MDR6726763.1"/>
    </source>
</evidence>
<dbReference type="NCBIfam" id="NF000539">
    <property type="entry name" value="plantaricin"/>
    <property type="match status" value="1"/>
</dbReference>
<evidence type="ECO:0000313" key="2">
    <source>
        <dbReference type="Proteomes" id="UP001254832"/>
    </source>
</evidence>
<sequence>MHKNILRNPLKRNAEFENPAGNIMIELSEAELNKVHGAANSPNTYNSCYSKQKSCGNFCTFTTECPFLSFCC</sequence>